<protein>
    <submittedName>
        <fullName evidence="1">9146_t:CDS:1</fullName>
    </submittedName>
</protein>
<accession>A0A9N9CHZ6</accession>
<keyword evidence="2" id="KW-1185">Reference proteome</keyword>
<evidence type="ECO:0000313" key="1">
    <source>
        <dbReference type="EMBL" id="CAG8600613.1"/>
    </source>
</evidence>
<sequence>LLLIKDLENNWMYDEWRIQFIDADHLPLNSNGRNLLTTNNFTERMNRTIESQLSEKQIVVTFIE</sequence>
<dbReference type="Proteomes" id="UP000789396">
    <property type="component" value="Unassembled WGS sequence"/>
</dbReference>
<dbReference type="OrthoDB" id="2429846at2759"/>
<reference evidence="1" key="1">
    <citation type="submission" date="2021-06" db="EMBL/GenBank/DDBJ databases">
        <authorList>
            <person name="Kallberg Y."/>
            <person name="Tangrot J."/>
            <person name="Rosling A."/>
        </authorList>
    </citation>
    <scope>NUCLEOTIDE SEQUENCE</scope>
    <source>
        <strain evidence="1">IN212</strain>
    </source>
</reference>
<proteinExistence type="predicted"/>
<dbReference type="AlphaFoldDB" id="A0A9N9CHZ6"/>
<dbReference type="EMBL" id="CAJVPZ010008682">
    <property type="protein sequence ID" value="CAG8600613.1"/>
    <property type="molecule type" value="Genomic_DNA"/>
</dbReference>
<gene>
    <name evidence="1" type="ORF">RFULGI_LOCUS6587</name>
</gene>
<comment type="caution">
    <text evidence="1">The sequence shown here is derived from an EMBL/GenBank/DDBJ whole genome shotgun (WGS) entry which is preliminary data.</text>
</comment>
<organism evidence="1 2">
    <name type="scientific">Racocetra fulgida</name>
    <dbReference type="NCBI Taxonomy" id="60492"/>
    <lineage>
        <taxon>Eukaryota</taxon>
        <taxon>Fungi</taxon>
        <taxon>Fungi incertae sedis</taxon>
        <taxon>Mucoromycota</taxon>
        <taxon>Glomeromycotina</taxon>
        <taxon>Glomeromycetes</taxon>
        <taxon>Diversisporales</taxon>
        <taxon>Gigasporaceae</taxon>
        <taxon>Racocetra</taxon>
    </lineage>
</organism>
<feature type="non-terminal residue" evidence="1">
    <location>
        <position position="1"/>
    </location>
</feature>
<evidence type="ECO:0000313" key="2">
    <source>
        <dbReference type="Proteomes" id="UP000789396"/>
    </source>
</evidence>
<name>A0A9N9CHZ6_9GLOM</name>